<gene>
    <name evidence="2" type="ordered locus">MS0042</name>
</gene>
<protein>
    <submittedName>
        <fullName evidence="2">Uncharacterized protein</fullName>
    </submittedName>
</protein>
<feature type="transmembrane region" description="Helical" evidence="1">
    <location>
        <begin position="12"/>
        <end position="30"/>
    </location>
</feature>
<organism evidence="2 3">
    <name type="scientific">Mannheimia succiniciproducens (strain KCTC 0769BP / MBEL55E)</name>
    <dbReference type="NCBI Taxonomy" id="221988"/>
    <lineage>
        <taxon>Bacteria</taxon>
        <taxon>Pseudomonadati</taxon>
        <taxon>Pseudomonadota</taxon>
        <taxon>Gammaproteobacteria</taxon>
        <taxon>Pasteurellales</taxon>
        <taxon>Pasteurellaceae</taxon>
        <taxon>Basfia</taxon>
    </lineage>
</organism>
<evidence type="ECO:0000256" key="1">
    <source>
        <dbReference type="SAM" id="Phobius"/>
    </source>
</evidence>
<dbReference type="KEGG" id="msu:MS0042"/>
<dbReference type="EMBL" id="AE016827">
    <property type="protein sequence ID" value="AAU36649.1"/>
    <property type="molecule type" value="Genomic_DNA"/>
</dbReference>
<keyword evidence="1" id="KW-0472">Membrane</keyword>
<evidence type="ECO:0000313" key="3">
    <source>
        <dbReference type="Proteomes" id="UP000000607"/>
    </source>
</evidence>
<proteinExistence type="predicted"/>
<dbReference type="STRING" id="221988.MS0042"/>
<accession>Q65WL1</accession>
<dbReference type="AlphaFoldDB" id="Q65WL1"/>
<keyword evidence="1" id="KW-0812">Transmembrane</keyword>
<dbReference type="Proteomes" id="UP000000607">
    <property type="component" value="Chromosome"/>
</dbReference>
<name>Q65WL1_MANSM</name>
<sequence length="52" mass="6468">MTALYNFIQAIRLKSAVILWIILLKPYYVYTKYRNWALRQFSNYWHNILQNN</sequence>
<dbReference type="HOGENOM" id="CLU_3081538_0_0_6"/>
<keyword evidence="3" id="KW-1185">Reference proteome</keyword>
<evidence type="ECO:0000313" key="2">
    <source>
        <dbReference type="EMBL" id="AAU36649.1"/>
    </source>
</evidence>
<reference evidence="2 3" key="1">
    <citation type="journal article" date="2004" name="Nat. Biotechnol.">
        <title>The genome sequence of the capnophilic rumen bacterium Mannheimia succiniciproducens.</title>
        <authorList>
            <person name="Hong S.H."/>
            <person name="Kim J.S."/>
            <person name="Lee S.Y."/>
            <person name="In Y.H."/>
            <person name="Choi S.S."/>
            <person name="Rih J.-K."/>
            <person name="Kim C.H."/>
            <person name="Jeong H."/>
            <person name="Hur C.G."/>
            <person name="Kim J.J."/>
        </authorList>
    </citation>
    <scope>NUCLEOTIDE SEQUENCE [LARGE SCALE GENOMIC DNA]</scope>
    <source>
        <strain evidence="3">KCTC 0769BP / MBEL55E</strain>
    </source>
</reference>
<keyword evidence="1" id="KW-1133">Transmembrane helix</keyword>